<feature type="transmembrane region" description="Helical" evidence="8">
    <location>
        <begin position="36"/>
        <end position="56"/>
    </location>
</feature>
<evidence type="ECO:0000256" key="5">
    <source>
        <dbReference type="ARBA" id="ARBA00022692"/>
    </source>
</evidence>
<feature type="transmembrane region" description="Helical" evidence="8">
    <location>
        <begin position="12"/>
        <end position="30"/>
    </location>
</feature>
<dbReference type="Proteomes" id="UP000322545">
    <property type="component" value="Unassembled WGS sequence"/>
</dbReference>
<dbReference type="Pfam" id="PF00528">
    <property type="entry name" value="BPD_transp_1"/>
    <property type="match status" value="1"/>
</dbReference>
<keyword evidence="2 8" id="KW-0813">Transport</keyword>
<dbReference type="Gene3D" id="1.10.3720.10">
    <property type="entry name" value="MetI-like"/>
    <property type="match status" value="1"/>
</dbReference>
<feature type="transmembrane region" description="Helical" evidence="8">
    <location>
        <begin position="222"/>
        <end position="246"/>
    </location>
</feature>
<reference evidence="10 11" key="1">
    <citation type="submission" date="2016-11" db="EMBL/GenBank/DDBJ databases">
        <authorList>
            <person name="Varghese N."/>
            <person name="Submissions S."/>
        </authorList>
    </citation>
    <scope>NUCLEOTIDE SEQUENCE [LARGE SCALE GENOMIC DNA]</scope>
    <source>
        <strain evidence="10 11">DSM 28249</strain>
    </source>
</reference>
<feature type="transmembrane region" description="Helical" evidence="8">
    <location>
        <begin position="307"/>
        <end position="333"/>
    </location>
</feature>
<dbReference type="PANTHER" id="PTHR43357">
    <property type="entry name" value="INNER MEMBRANE ABC TRANSPORTER PERMEASE PROTEIN YDCV"/>
    <property type="match status" value="1"/>
</dbReference>
<evidence type="ECO:0000313" key="10">
    <source>
        <dbReference type="EMBL" id="SHL49620.1"/>
    </source>
</evidence>
<evidence type="ECO:0000256" key="8">
    <source>
        <dbReference type="RuleBase" id="RU363032"/>
    </source>
</evidence>
<feature type="transmembrane region" description="Helical" evidence="8">
    <location>
        <begin position="353"/>
        <end position="378"/>
    </location>
</feature>
<dbReference type="InterPro" id="IPR035906">
    <property type="entry name" value="MetI-like_sf"/>
</dbReference>
<sequence length="391" mass="42630">MTVTIIQPKPISFVAPVVGIAGAFAGLFVGTAQGSALIGVIGGFVLTAALAFLWLTVLRNERIARWVTTLGMAAAGYLTGGLMGGLVGLIFGWLFGWFIFWLGEGRYRAKLPPYTTPMQVFLHFGFRVLCGLIFFFLITPIVVVMPLSFNAQDFFTFTPEMLRLDPEGYSLKHYRDFFTNSDWQQAMWNSLSIAPMATFLSVSFGTLAAIGLSSEHVPFRRAIMAILISPMIVPLIISAAGMYFFYSRLGLQGTYWGVVLAHAALGIPFVIITVTATLVGFDRSLTRAAANMGANPVTTFFRVQMPLILPGVISGGLFAFITSFDEVVVVLFVGSAGQKTLPWQMFIGLREQISPTILAVATILVTLSILLLSTVELLRRRSERLRGLSPG</sequence>
<feature type="transmembrane region" description="Helical" evidence="8">
    <location>
        <begin position="86"/>
        <end position="103"/>
    </location>
</feature>
<keyword evidence="7 8" id="KW-0472">Membrane</keyword>
<evidence type="ECO:0000256" key="2">
    <source>
        <dbReference type="ARBA" id="ARBA00022448"/>
    </source>
</evidence>
<evidence type="ECO:0000256" key="4">
    <source>
        <dbReference type="ARBA" id="ARBA00022519"/>
    </source>
</evidence>
<dbReference type="EMBL" id="FRCB01000001">
    <property type="protein sequence ID" value="SHL49620.1"/>
    <property type="molecule type" value="Genomic_DNA"/>
</dbReference>
<evidence type="ECO:0000259" key="9">
    <source>
        <dbReference type="PROSITE" id="PS50928"/>
    </source>
</evidence>
<dbReference type="CDD" id="cd06261">
    <property type="entry name" value="TM_PBP2"/>
    <property type="match status" value="1"/>
</dbReference>
<feature type="transmembrane region" description="Helical" evidence="8">
    <location>
        <begin position="186"/>
        <end position="210"/>
    </location>
</feature>
<keyword evidence="11" id="KW-1185">Reference proteome</keyword>
<dbReference type="RefSeq" id="WP_149778211.1">
    <property type="nucleotide sequence ID" value="NZ_FRCB01000001.1"/>
</dbReference>
<accession>A0A1M7B3S1</accession>
<keyword evidence="6 8" id="KW-1133">Transmembrane helix</keyword>
<proteinExistence type="inferred from homology"/>
<dbReference type="SUPFAM" id="SSF161098">
    <property type="entry name" value="MetI-like"/>
    <property type="match status" value="1"/>
</dbReference>
<gene>
    <name evidence="10" type="ORF">SAMN05443432_101679</name>
</gene>
<feature type="domain" description="ABC transmembrane type-1" evidence="9">
    <location>
        <begin position="187"/>
        <end position="376"/>
    </location>
</feature>
<dbReference type="GO" id="GO:0005886">
    <property type="term" value="C:plasma membrane"/>
    <property type="evidence" value="ECO:0007669"/>
    <property type="project" value="UniProtKB-SubCell"/>
</dbReference>
<keyword evidence="3" id="KW-1003">Cell membrane</keyword>
<comment type="subcellular location">
    <subcellularLocation>
        <location evidence="1">Cell inner membrane</location>
        <topology evidence="1">Multi-pass membrane protein</topology>
    </subcellularLocation>
    <subcellularLocation>
        <location evidence="8">Cell membrane</location>
        <topology evidence="8">Multi-pass membrane protein</topology>
    </subcellularLocation>
</comment>
<dbReference type="InterPro" id="IPR000515">
    <property type="entry name" value="MetI-like"/>
</dbReference>
<dbReference type="PROSITE" id="PS50928">
    <property type="entry name" value="ABC_TM1"/>
    <property type="match status" value="1"/>
</dbReference>
<protein>
    <submittedName>
        <fullName evidence="10">Putative spermidine/putrescine transport system permease protein</fullName>
    </submittedName>
</protein>
<comment type="similarity">
    <text evidence="8">Belongs to the binding-protein-dependent transport system permease family.</text>
</comment>
<name>A0A1M7B3S1_9RHOB</name>
<feature type="transmembrane region" description="Helical" evidence="8">
    <location>
        <begin position="124"/>
        <end position="149"/>
    </location>
</feature>
<dbReference type="GO" id="GO:0055085">
    <property type="term" value="P:transmembrane transport"/>
    <property type="evidence" value="ECO:0007669"/>
    <property type="project" value="InterPro"/>
</dbReference>
<organism evidence="10 11">
    <name type="scientific">Roseovarius litoreus</name>
    <dbReference type="NCBI Taxonomy" id="1155722"/>
    <lineage>
        <taxon>Bacteria</taxon>
        <taxon>Pseudomonadati</taxon>
        <taxon>Pseudomonadota</taxon>
        <taxon>Alphaproteobacteria</taxon>
        <taxon>Rhodobacterales</taxon>
        <taxon>Roseobacteraceae</taxon>
        <taxon>Roseovarius</taxon>
    </lineage>
</organism>
<keyword evidence="5 8" id="KW-0812">Transmembrane</keyword>
<evidence type="ECO:0000256" key="6">
    <source>
        <dbReference type="ARBA" id="ARBA00022989"/>
    </source>
</evidence>
<dbReference type="PANTHER" id="PTHR43357:SF4">
    <property type="entry name" value="INNER MEMBRANE ABC TRANSPORTER PERMEASE PROTEIN YDCV"/>
    <property type="match status" value="1"/>
</dbReference>
<evidence type="ECO:0000256" key="7">
    <source>
        <dbReference type="ARBA" id="ARBA00023136"/>
    </source>
</evidence>
<keyword evidence="4" id="KW-0997">Cell inner membrane</keyword>
<evidence type="ECO:0000256" key="1">
    <source>
        <dbReference type="ARBA" id="ARBA00004429"/>
    </source>
</evidence>
<dbReference type="AlphaFoldDB" id="A0A1M7B3S1"/>
<evidence type="ECO:0000256" key="3">
    <source>
        <dbReference type="ARBA" id="ARBA00022475"/>
    </source>
</evidence>
<evidence type="ECO:0000313" key="11">
    <source>
        <dbReference type="Proteomes" id="UP000322545"/>
    </source>
</evidence>
<feature type="transmembrane region" description="Helical" evidence="8">
    <location>
        <begin position="258"/>
        <end position="281"/>
    </location>
</feature>